<dbReference type="InterPro" id="IPR016059">
    <property type="entry name" value="DNA_ligase_ATP-dep_CS"/>
</dbReference>
<dbReference type="Gene3D" id="2.40.50.140">
    <property type="entry name" value="Nucleic acid-binding proteins"/>
    <property type="match status" value="1"/>
</dbReference>
<dbReference type="InterPro" id="IPR000977">
    <property type="entry name" value="DNA_ligase_ATP-dep"/>
</dbReference>
<dbReference type="Gene3D" id="1.10.3260.10">
    <property type="entry name" value="DNA ligase, ATP-dependent, N-terminal domain"/>
    <property type="match status" value="1"/>
</dbReference>
<organism evidence="22 23">
    <name type="scientific">Cryptotermes secundus</name>
    <dbReference type="NCBI Taxonomy" id="105785"/>
    <lineage>
        <taxon>Eukaryota</taxon>
        <taxon>Metazoa</taxon>
        <taxon>Ecdysozoa</taxon>
        <taxon>Arthropoda</taxon>
        <taxon>Hexapoda</taxon>
        <taxon>Insecta</taxon>
        <taxon>Pterygota</taxon>
        <taxon>Neoptera</taxon>
        <taxon>Polyneoptera</taxon>
        <taxon>Dictyoptera</taxon>
        <taxon>Blattodea</taxon>
        <taxon>Blattoidea</taxon>
        <taxon>Termitoidae</taxon>
        <taxon>Kalotermitidae</taxon>
        <taxon>Cryptotermitinae</taxon>
        <taxon>Cryptotermes</taxon>
    </lineage>
</organism>
<dbReference type="CDD" id="cd17722">
    <property type="entry name" value="BRCT_DNA_ligase_IV_rpt1"/>
    <property type="match status" value="1"/>
</dbReference>
<evidence type="ECO:0000256" key="15">
    <source>
        <dbReference type="ARBA" id="ARBA00023242"/>
    </source>
</evidence>
<comment type="catalytic activity">
    <reaction evidence="18">
        <text>ATP + (deoxyribonucleotide)n-3'-hydroxyl + 5'-phospho-(deoxyribonucleotide)m = (deoxyribonucleotide)n+m + AMP + diphosphate.</text>
        <dbReference type="EC" id="6.5.1.1"/>
    </reaction>
</comment>
<dbReference type="GO" id="GO:0003677">
    <property type="term" value="F:DNA binding"/>
    <property type="evidence" value="ECO:0007669"/>
    <property type="project" value="InterPro"/>
</dbReference>
<evidence type="ECO:0000256" key="6">
    <source>
        <dbReference type="ARBA" id="ARBA00022598"/>
    </source>
</evidence>
<evidence type="ECO:0000256" key="12">
    <source>
        <dbReference type="ARBA" id="ARBA00022842"/>
    </source>
</evidence>
<dbReference type="GO" id="GO:0006297">
    <property type="term" value="P:nucleotide-excision repair, DNA gap filling"/>
    <property type="evidence" value="ECO:0007669"/>
    <property type="project" value="TreeGrafter"/>
</dbReference>
<dbReference type="SMART" id="SM00292">
    <property type="entry name" value="BRCT"/>
    <property type="match status" value="2"/>
</dbReference>
<dbReference type="GO" id="GO:0006303">
    <property type="term" value="P:double-strand break repair via nonhomologous end joining"/>
    <property type="evidence" value="ECO:0007669"/>
    <property type="project" value="TreeGrafter"/>
</dbReference>
<dbReference type="Pfam" id="PF04679">
    <property type="entry name" value="DNA_ligase_A_C"/>
    <property type="match status" value="1"/>
</dbReference>
<dbReference type="Pfam" id="PF00533">
    <property type="entry name" value="BRCT"/>
    <property type="match status" value="1"/>
</dbReference>
<keyword evidence="7" id="KW-0479">Metal-binding</keyword>
<dbReference type="EC" id="6.5.1.1" evidence="4"/>
<evidence type="ECO:0000259" key="20">
    <source>
        <dbReference type="PROSITE" id="PS50160"/>
    </source>
</evidence>
<keyword evidence="15" id="KW-0539">Nucleus</keyword>
<comment type="similarity">
    <text evidence="3 19">Belongs to the ATP-dependent DNA ligase family.</text>
</comment>
<keyword evidence="10" id="KW-0227">DNA damage</keyword>
<dbReference type="InterPro" id="IPR044125">
    <property type="entry name" value="Adenylation_DNA_ligase_IV"/>
</dbReference>
<accession>A0A2J7PT02</accession>
<keyword evidence="12" id="KW-0460">Magnesium</keyword>
<dbReference type="PANTHER" id="PTHR45997">
    <property type="entry name" value="DNA LIGASE 4"/>
    <property type="match status" value="1"/>
</dbReference>
<evidence type="ECO:0000256" key="7">
    <source>
        <dbReference type="ARBA" id="ARBA00022723"/>
    </source>
</evidence>
<dbReference type="CDD" id="cd07968">
    <property type="entry name" value="OBF_DNA_ligase_IV"/>
    <property type="match status" value="1"/>
</dbReference>
<dbReference type="PANTHER" id="PTHR45997:SF1">
    <property type="entry name" value="DNA LIGASE 4"/>
    <property type="match status" value="1"/>
</dbReference>
<gene>
    <name evidence="22" type="ORF">B7P43_G02347</name>
</gene>
<evidence type="ECO:0000256" key="5">
    <source>
        <dbReference type="ARBA" id="ARBA00022073"/>
    </source>
</evidence>
<feature type="domain" description="BRCT" evidence="21">
    <location>
        <begin position="643"/>
        <end position="732"/>
    </location>
</feature>
<comment type="subcellular location">
    <subcellularLocation>
        <location evidence="2">Nucleus</location>
    </subcellularLocation>
</comment>
<dbReference type="SUPFAM" id="SSF52113">
    <property type="entry name" value="BRCT domain"/>
    <property type="match status" value="2"/>
</dbReference>
<keyword evidence="9" id="KW-0547">Nucleotide-binding</keyword>
<dbReference type="GO" id="GO:0071897">
    <property type="term" value="P:DNA biosynthetic process"/>
    <property type="evidence" value="ECO:0007669"/>
    <property type="project" value="InterPro"/>
</dbReference>
<dbReference type="Gene3D" id="3.30.470.30">
    <property type="entry name" value="DNA ligase/mRNA capping enzyme"/>
    <property type="match status" value="1"/>
</dbReference>
<keyword evidence="14" id="KW-0234">DNA repair</keyword>
<evidence type="ECO:0000256" key="18">
    <source>
        <dbReference type="ARBA" id="ARBA00034003"/>
    </source>
</evidence>
<dbReference type="InterPro" id="IPR012340">
    <property type="entry name" value="NA-bd_OB-fold"/>
</dbReference>
<evidence type="ECO:0000256" key="9">
    <source>
        <dbReference type="ARBA" id="ARBA00022741"/>
    </source>
</evidence>
<dbReference type="InterPro" id="IPR012309">
    <property type="entry name" value="DNA_ligase_ATP-dep_C"/>
</dbReference>
<evidence type="ECO:0000256" key="11">
    <source>
        <dbReference type="ARBA" id="ARBA00022840"/>
    </source>
</evidence>
<sequence length="899" mass="102856">MESTVASKIPFKDLCLLCEKISSSARSMKGAYLRKYISYFREYAKKMKQETPSLDDSFYPILRLLLPQLDRERGAYGVKEHNLAKVYIRILGLPKEGHDASKLLNFRAPKTAGKLAGDFAEVAFWVLKSRCPEGGSLNVEQVNMHLNKIVLKHAAHDPRGVDAELVAMLTSMSAAEQKWLIRMLLKDMKFGLGQNSIFGIYHPDAKELYDVCNNLHKVCQLLHNPTVRLHEVEVSLFSPFRPMLAERCNVRSVEESMKKSQFYYVETKHDGERFQLHMENGVFKYFSRNGYEYTDGFATLLTPHVAKLLRTDIKSCILDGEMMGWNQKLKCFKTKGIDFDVKYLKMGDDIRPCLCVFDILLCNGQVLTNKPLCERLHFLESLFTPSEGIIMYTEQKKVTTGQEVMDELNLAIDKRLEGIILKDPTSVYKPNARKGGWYKIKPEYTEGLMDHVDLIIMGGYFGEGRRKGISHFLLGAAVPPATEGMEPVEFHSVVRVGSGYSMYELSELLQKLSPHWQRVLPGQCPPCLAWTKEKPDVWIAPQNSYILEVKATEIVPSKSFKVNFTLRFPRVETIRYDKKWSDCMTLTEFDSLRKEASGKLYSRHVDASNELPESPRKKQRHLTRVPIKLGEQFRGIDISGIDVVTDLLEGKEFCVLTDWKEHTKQDIETKIVQNGGTVVQNTGHNTFCAVAGNTTLRVHNIAKSGRYSVVHVDWLLRSIAAGELLPWTPADLLYATSTVSEQLSAKYDMFGDSYTQPLNKDTLKYVFEQVEKMDSVVDLTEEMLADLEIELFPGPSPYGLFRLCRAYVDKYYRLNDPLSGESNKLDIVEVYFSFYGGQTFLQIDELTTHVIVHSESQERLDEIKGLNEERGCRFYIVTENWVHETIKMKSRQNEHDYSL</sequence>
<dbReference type="InterPro" id="IPR012310">
    <property type="entry name" value="DNA_ligase_ATP-dep_cent"/>
</dbReference>
<evidence type="ECO:0000256" key="4">
    <source>
        <dbReference type="ARBA" id="ARBA00012727"/>
    </source>
</evidence>
<evidence type="ECO:0000256" key="8">
    <source>
        <dbReference type="ARBA" id="ARBA00022737"/>
    </source>
</evidence>
<dbReference type="GO" id="GO:0005958">
    <property type="term" value="C:DNA-dependent protein kinase-DNA ligase 4 complex"/>
    <property type="evidence" value="ECO:0007669"/>
    <property type="project" value="TreeGrafter"/>
</dbReference>
<dbReference type="PROSITE" id="PS00333">
    <property type="entry name" value="DNA_LIGASE_A2"/>
    <property type="match status" value="1"/>
</dbReference>
<dbReference type="EMBL" id="NEVH01021921">
    <property type="protein sequence ID" value="PNF19471.1"/>
    <property type="molecule type" value="Genomic_DNA"/>
</dbReference>
<dbReference type="EMBL" id="NEVH01021921">
    <property type="protein sequence ID" value="PNF19473.1"/>
    <property type="molecule type" value="Genomic_DNA"/>
</dbReference>
<dbReference type="NCBIfam" id="TIGR00574">
    <property type="entry name" value="dnl1"/>
    <property type="match status" value="1"/>
</dbReference>
<dbReference type="PROSITE" id="PS50172">
    <property type="entry name" value="BRCT"/>
    <property type="match status" value="2"/>
</dbReference>
<keyword evidence="13" id="KW-0233">DNA recombination</keyword>
<dbReference type="PROSITE" id="PS50160">
    <property type="entry name" value="DNA_LIGASE_A3"/>
    <property type="match status" value="1"/>
</dbReference>
<dbReference type="InterPro" id="IPR036599">
    <property type="entry name" value="DNA_ligase_N_sf"/>
</dbReference>
<keyword evidence="6 22" id="KW-0436">Ligase</keyword>
<dbReference type="InterPro" id="IPR029710">
    <property type="entry name" value="LIG4"/>
</dbReference>
<dbReference type="SUPFAM" id="SSF56091">
    <property type="entry name" value="DNA ligase/mRNA capping enzyme, catalytic domain"/>
    <property type="match status" value="1"/>
</dbReference>
<dbReference type="FunFam" id="2.40.50.140:FF:000150">
    <property type="entry name" value="DNA ligase"/>
    <property type="match status" value="1"/>
</dbReference>
<evidence type="ECO:0000256" key="13">
    <source>
        <dbReference type="ARBA" id="ARBA00023172"/>
    </source>
</evidence>
<evidence type="ECO:0000259" key="21">
    <source>
        <dbReference type="PROSITE" id="PS50172"/>
    </source>
</evidence>
<evidence type="ECO:0000256" key="17">
    <source>
        <dbReference type="ARBA" id="ARBA00031942"/>
    </source>
</evidence>
<dbReference type="Pfam" id="PF04675">
    <property type="entry name" value="DNA_ligase_A_N"/>
    <property type="match status" value="1"/>
</dbReference>
<dbReference type="EMBL" id="NEVH01021921">
    <property type="protein sequence ID" value="PNF19467.1"/>
    <property type="molecule type" value="Genomic_DNA"/>
</dbReference>
<keyword evidence="23" id="KW-1185">Reference proteome</keyword>
<keyword evidence="11" id="KW-0067">ATP-binding</keyword>
<evidence type="ECO:0000313" key="22">
    <source>
        <dbReference type="EMBL" id="PNF19467.1"/>
    </source>
</evidence>
<dbReference type="InterPro" id="IPR001357">
    <property type="entry name" value="BRCT_dom"/>
</dbReference>
<dbReference type="AlphaFoldDB" id="A0A2J7PT02"/>
<dbReference type="InterPro" id="IPR021536">
    <property type="entry name" value="DNA_ligase_IV_dom"/>
</dbReference>
<protein>
    <recommendedName>
        <fullName evidence="5">DNA ligase 4</fullName>
        <ecNumber evidence="4">6.5.1.1</ecNumber>
    </recommendedName>
    <alternativeName>
        <fullName evidence="17">DNA ligase IV</fullName>
    </alternativeName>
    <alternativeName>
        <fullName evidence="16">Polydeoxyribonucleotide synthase [ATP] 4</fullName>
    </alternativeName>
</protein>
<evidence type="ECO:0000256" key="3">
    <source>
        <dbReference type="ARBA" id="ARBA00007572"/>
    </source>
</evidence>
<evidence type="ECO:0000313" key="23">
    <source>
        <dbReference type="Proteomes" id="UP000235965"/>
    </source>
</evidence>
<dbReference type="InterPro" id="IPR036420">
    <property type="entry name" value="BRCT_dom_sf"/>
</dbReference>
<comment type="cofactor">
    <cofactor evidence="1">
        <name>Mg(2+)</name>
        <dbReference type="ChEBI" id="CHEBI:18420"/>
    </cofactor>
</comment>
<name>A0A2J7PT02_9NEOP</name>
<dbReference type="OrthoDB" id="151490at2759"/>
<dbReference type="GO" id="GO:0006310">
    <property type="term" value="P:DNA recombination"/>
    <property type="evidence" value="ECO:0007669"/>
    <property type="project" value="UniProtKB-KW"/>
</dbReference>
<dbReference type="InterPro" id="IPR012308">
    <property type="entry name" value="DNA_ligase_ATP-dep_N"/>
</dbReference>
<feature type="domain" description="BRCT" evidence="21">
    <location>
        <begin position="796"/>
        <end position="899"/>
    </location>
</feature>
<dbReference type="SUPFAM" id="SSF117018">
    <property type="entry name" value="ATP-dependent DNA ligase DNA-binding domain"/>
    <property type="match status" value="1"/>
</dbReference>
<evidence type="ECO:0000256" key="19">
    <source>
        <dbReference type="RuleBase" id="RU004196"/>
    </source>
</evidence>
<evidence type="ECO:0000256" key="2">
    <source>
        <dbReference type="ARBA" id="ARBA00004123"/>
    </source>
</evidence>
<dbReference type="Pfam" id="PF01068">
    <property type="entry name" value="DNA_ligase_A_M"/>
    <property type="match status" value="1"/>
</dbReference>
<evidence type="ECO:0000256" key="16">
    <source>
        <dbReference type="ARBA" id="ARBA00030676"/>
    </source>
</evidence>
<proteinExistence type="inferred from homology"/>
<dbReference type="Gene3D" id="3.40.50.10190">
    <property type="entry name" value="BRCT domain"/>
    <property type="match status" value="2"/>
</dbReference>
<evidence type="ECO:0000256" key="1">
    <source>
        <dbReference type="ARBA" id="ARBA00001946"/>
    </source>
</evidence>
<keyword evidence="8" id="KW-0677">Repeat</keyword>
<dbReference type="SUPFAM" id="SSF50249">
    <property type="entry name" value="Nucleic acid-binding proteins"/>
    <property type="match status" value="1"/>
</dbReference>
<dbReference type="GO" id="GO:0003910">
    <property type="term" value="F:DNA ligase (ATP) activity"/>
    <property type="evidence" value="ECO:0007669"/>
    <property type="project" value="UniProtKB-EC"/>
</dbReference>
<dbReference type="CDD" id="cd07903">
    <property type="entry name" value="Adenylation_DNA_ligase_IV"/>
    <property type="match status" value="1"/>
</dbReference>
<dbReference type="Pfam" id="PF11411">
    <property type="entry name" value="DNA_ligase_IV"/>
    <property type="match status" value="1"/>
</dbReference>
<dbReference type="Proteomes" id="UP000235965">
    <property type="component" value="Unassembled WGS sequence"/>
</dbReference>
<dbReference type="GO" id="GO:0046872">
    <property type="term" value="F:metal ion binding"/>
    <property type="evidence" value="ECO:0007669"/>
    <property type="project" value="UniProtKB-KW"/>
</dbReference>
<reference evidence="22 23" key="1">
    <citation type="submission" date="2017-12" db="EMBL/GenBank/DDBJ databases">
        <title>Hemimetabolous genomes reveal molecular basis of termite eusociality.</title>
        <authorList>
            <person name="Harrison M.C."/>
            <person name="Jongepier E."/>
            <person name="Robertson H.M."/>
            <person name="Arning N."/>
            <person name="Bitard-Feildel T."/>
            <person name="Chao H."/>
            <person name="Childers C.P."/>
            <person name="Dinh H."/>
            <person name="Doddapaneni H."/>
            <person name="Dugan S."/>
            <person name="Gowin J."/>
            <person name="Greiner C."/>
            <person name="Han Y."/>
            <person name="Hu H."/>
            <person name="Hughes D.S.T."/>
            <person name="Huylmans A.-K."/>
            <person name="Kemena C."/>
            <person name="Kremer L.P.M."/>
            <person name="Lee S.L."/>
            <person name="Lopez-Ezquerra A."/>
            <person name="Mallet L."/>
            <person name="Monroy-Kuhn J.M."/>
            <person name="Moser A."/>
            <person name="Murali S.C."/>
            <person name="Muzny D.M."/>
            <person name="Otani S."/>
            <person name="Piulachs M.-D."/>
            <person name="Poelchau M."/>
            <person name="Qu J."/>
            <person name="Schaub F."/>
            <person name="Wada-Katsumata A."/>
            <person name="Worley K.C."/>
            <person name="Xie Q."/>
            <person name="Ylla G."/>
            <person name="Poulsen M."/>
            <person name="Gibbs R.A."/>
            <person name="Schal C."/>
            <person name="Richards S."/>
            <person name="Belles X."/>
            <person name="Korb J."/>
            <person name="Bornberg-Bauer E."/>
        </authorList>
    </citation>
    <scope>NUCLEOTIDE SEQUENCE [LARGE SCALE GENOMIC DNA]</scope>
    <source>
        <tissue evidence="22">Whole body</tissue>
    </source>
</reference>
<evidence type="ECO:0000256" key="10">
    <source>
        <dbReference type="ARBA" id="ARBA00022763"/>
    </source>
</evidence>
<dbReference type="GO" id="GO:0032807">
    <property type="term" value="C:DNA ligase IV complex"/>
    <property type="evidence" value="ECO:0007669"/>
    <property type="project" value="TreeGrafter"/>
</dbReference>
<evidence type="ECO:0000256" key="14">
    <source>
        <dbReference type="ARBA" id="ARBA00023204"/>
    </source>
</evidence>
<dbReference type="GO" id="GO:0005524">
    <property type="term" value="F:ATP binding"/>
    <property type="evidence" value="ECO:0007669"/>
    <property type="project" value="UniProtKB-KW"/>
</dbReference>
<comment type="caution">
    <text evidence="22">The sequence shown here is derived from an EMBL/GenBank/DDBJ whole genome shotgun (WGS) entry which is preliminary data.</text>
</comment>
<feature type="domain" description="ATP-dependent DNA ligase family profile" evidence="20">
    <location>
        <begin position="345"/>
        <end position="479"/>
    </location>
</feature>